<feature type="domain" description="IclR-ED" evidence="5">
    <location>
        <begin position="68"/>
        <end position="277"/>
    </location>
</feature>
<dbReference type="InterPro" id="IPR050707">
    <property type="entry name" value="HTH_MetabolicPath_Reg"/>
</dbReference>
<dbReference type="InterPro" id="IPR029016">
    <property type="entry name" value="GAF-like_dom_sf"/>
</dbReference>
<evidence type="ECO:0000259" key="4">
    <source>
        <dbReference type="PROSITE" id="PS51077"/>
    </source>
</evidence>
<dbReference type="Gene3D" id="1.10.10.10">
    <property type="entry name" value="Winged helix-like DNA-binding domain superfamily/Winged helix DNA-binding domain"/>
    <property type="match status" value="1"/>
</dbReference>
<dbReference type="PANTHER" id="PTHR30136:SF35">
    <property type="entry name" value="HTH-TYPE TRANSCRIPTIONAL REGULATOR RV1719"/>
    <property type="match status" value="1"/>
</dbReference>
<dbReference type="RefSeq" id="WP_184244227.1">
    <property type="nucleotide sequence ID" value="NZ_JACHLR010000006.1"/>
</dbReference>
<organism evidence="6 7">
    <name type="scientific">Novosphingobium chloroacetimidivorans</name>
    <dbReference type="NCBI Taxonomy" id="1428314"/>
    <lineage>
        <taxon>Bacteria</taxon>
        <taxon>Pseudomonadati</taxon>
        <taxon>Pseudomonadota</taxon>
        <taxon>Alphaproteobacteria</taxon>
        <taxon>Sphingomonadales</taxon>
        <taxon>Sphingomonadaceae</taxon>
        <taxon>Novosphingobium</taxon>
    </lineage>
</organism>
<dbReference type="InterPro" id="IPR036390">
    <property type="entry name" value="WH_DNA-bd_sf"/>
</dbReference>
<dbReference type="Pfam" id="PF09339">
    <property type="entry name" value="HTH_IclR"/>
    <property type="match status" value="1"/>
</dbReference>
<evidence type="ECO:0000256" key="2">
    <source>
        <dbReference type="ARBA" id="ARBA00023125"/>
    </source>
</evidence>
<dbReference type="PANTHER" id="PTHR30136">
    <property type="entry name" value="HELIX-TURN-HELIX TRANSCRIPTIONAL REGULATOR, ICLR FAMILY"/>
    <property type="match status" value="1"/>
</dbReference>
<reference evidence="6 7" key="1">
    <citation type="submission" date="2020-08" db="EMBL/GenBank/DDBJ databases">
        <title>Functional genomics of gut bacteria from endangered species of beetles.</title>
        <authorList>
            <person name="Carlos-Shanley C."/>
        </authorList>
    </citation>
    <scope>NUCLEOTIDE SEQUENCE [LARGE SCALE GENOMIC DNA]</scope>
    <source>
        <strain evidence="6 7">S00245</strain>
    </source>
</reference>
<sequence length="284" mass="30944">MSRSSPGVRRVAAILNFIADHPGQAFALTDLVRALKLSRATCHALLTGLVDVGYLYRTGDKTYVLGPALAAIGRTAADHFSPLQVAQPEMRAIADDFDVVCGAYFLEGDMMHLRERATSANHVGYPVPLGTRMPLTTVQATVFFARSPKDATAWLERNIPDVEEARREALFAGMEFVREHGYIGLTRRSGVGPAFENAAPHMRSARDEPPVVPLLQVEDDTRYPLAAIMAPIYDARGKVTISLLMAGFHDLQSGARLREAGGRLSAACKRVSDFLAGRIEPLED</sequence>
<dbReference type="GO" id="GO:0003677">
    <property type="term" value="F:DNA binding"/>
    <property type="evidence" value="ECO:0007669"/>
    <property type="project" value="UniProtKB-KW"/>
</dbReference>
<keyword evidence="3" id="KW-0804">Transcription</keyword>
<dbReference type="Gene3D" id="3.30.450.40">
    <property type="match status" value="1"/>
</dbReference>
<dbReference type="GO" id="GO:0045892">
    <property type="term" value="P:negative regulation of DNA-templated transcription"/>
    <property type="evidence" value="ECO:0007669"/>
    <property type="project" value="TreeGrafter"/>
</dbReference>
<evidence type="ECO:0000256" key="1">
    <source>
        <dbReference type="ARBA" id="ARBA00023015"/>
    </source>
</evidence>
<feature type="domain" description="HTH iclR-type" evidence="4">
    <location>
        <begin position="5"/>
        <end position="67"/>
    </location>
</feature>
<keyword evidence="7" id="KW-1185">Reference proteome</keyword>
<name>A0A7W7NVG4_9SPHN</name>
<gene>
    <name evidence="6" type="ORF">HNO88_001826</name>
</gene>
<dbReference type="GO" id="GO:0003700">
    <property type="term" value="F:DNA-binding transcription factor activity"/>
    <property type="evidence" value="ECO:0007669"/>
    <property type="project" value="TreeGrafter"/>
</dbReference>
<evidence type="ECO:0000256" key="3">
    <source>
        <dbReference type="ARBA" id="ARBA00023163"/>
    </source>
</evidence>
<dbReference type="EMBL" id="JACHLR010000006">
    <property type="protein sequence ID" value="MBB4858503.1"/>
    <property type="molecule type" value="Genomic_DNA"/>
</dbReference>
<evidence type="ECO:0000259" key="5">
    <source>
        <dbReference type="PROSITE" id="PS51078"/>
    </source>
</evidence>
<keyword evidence="1" id="KW-0805">Transcription regulation</keyword>
<comment type="caution">
    <text evidence="6">The sequence shown here is derived from an EMBL/GenBank/DDBJ whole genome shotgun (WGS) entry which is preliminary data.</text>
</comment>
<dbReference type="SUPFAM" id="SSF55781">
    <property type="entry name" value="GAF domain-like"/>
    <property type="match status" value="1"/>
</dbReference>
<dbReference type="Proteomes" id="UP000555448">
    <property type="component" value="Unassembled WGS sequence"/>
</dbReference>
<evidence type="ECO:0000313" key="7">
    <source>
        <dbReference type="Proteomes" id="UP000555448"/>
    </source>
</evidence>
<evidence type="ECO:0000313" key="6">
    <source>
        <dbReference type="EMBL" id="MBB4858503.1"/>
    </source>
</evidence>
<dbReference type="InterPro" id="IPR005471">
    <property type="entry name" value="Tscrpt_reg_IclR_N"/>
</dbReference>
<dbReference type="SMART" id="SM00346">
    <property type="entry name" value="HTH_ICLR"/>
    <property type="match status" value="1"/>
</dbReference>
<dbReference type="InterPro" id="IPR036388">
    <property type="entry name" value="WH-like_DNA-bd_sf"/>
</dbReference>
<dbReference type="AlphaFoldDB" id="A0A7W7NVG4"/>
<dbReference type="InterPro" id="IPR014757">
    <property type="entry name" value="Tscrpt_reg_IclR_C"/>
</dbReference>
<keyword evidence="2 6" id="KW-0238">DNA-binding</keyword>
<accession>A0A7W7NVG4</accession>
<protein>
    <submittedName>
        <fullName evidence="6">DNA-binding IclR family transcriptional regulator</fullName>
    </submittedName>
</protein>
<dbReference type="PROSITE" id="PS51078">
    <property type="entry name" value="ICLR_ED"/>
    <property type="match status" value="1"/>
</dbReference>
<dbReference type="PROSITE" id="PS51077">
    <property type="entry name" value="HTH_ICLR"/>
    <property type="match status" value="1"/>
</dbReference>
<proteinExistence type="predicted"/>
<dbReference type="SUPFAM" id="SSF46785">
    <property type="entry name" value="Winged helix' DNA-binding domain"/>
    <property type="match status" value="1"/>
</dbReference>